<dbReference type="EMBL" id="JAPVOI010000005">
    <property type="protein sequence ID" value="MCZ4093295.1"/>
    <property type="molecule type" value="Genomic_DNA"/>
</dbReference>
<name>A0ABT4KMV7_9HYPH</name>
<dbReference type="Gene3D" id="3.50.50.60">
    <property type="entry name" value="FAD/NAD(P)-binding domain"/>
    <property type="match status" value="1"/>
</dbReference>
<dbReference type="RefSeq" id="WP_269285045.1">
    <property type="nucleotide sequence ID" value="NZ_JAPVOI010000005.1"/>
</dbReference>
<dbReference type="SUPFAM" id="SSF51905">
    <property type="entry name" value="FAD/NAD(P)-binding domain"/>
    <property type="match status" value="1"/>
</dbReference>
<dbReference type="Proteomes" id="UP001079430">
    <property type="component" value="Unassembled WGS sequence"/>
</dbReference>
<organism evidence="1 2">
    <name type="scientific">Sinorhizobium psoraleae</name>
    <dbReference type="NCBI Taxonomy" id="520838"/>
    <lineage>
        <taxon>Bacteria</taxon>
        <taxon>Pseudomonadati</taxon>
        <taxon>Pseudomonadota</taxon>
        <taxon>Alphaproteobacteria</taxon>
        <taxon>Hyphomicrobiales</taxon>
        <taxon>Rhizobiaceae</taxon>
        <taxon>Sinorhizobium/Ensifer group</taxon>
        <taxon>Sinorhizobium</taxon>
    </lineage>
</organism>
<comment type="caution">
    <text evidence="1">The sequence shown here is derived from an EMBL/GenBank/DDBJ whole genome shotgun (WGS) entry which is preliminary data.</text>
</comment>
<gene>
    <name evidence="1" type="ORF">O3W52_25825</name>
</gene>
<accession>A0ABT4KMV7</accession>
<sequence length="50" mass="5196">MSERELEAPEEIDLLVIGAGAGGMTAALKDALDGLSVPALRVPRIIIGYC</sequence>
<dbReference type="InterPro" id="IPR036188">
    <property type="entry name" value="FAD/NAD-bd_sf"/>
</dbReference>
<reference evidence="1" key="1">
    <citation type="submission" date="2022-10" db="EMBL/GenBank/DDBJ databases">
        <title>Whole genome sequencing of three plant growth promoting bacteria isolated from Vachellia tortilis subsp. raddiana in Morocco.</title>
        <authorList>
            <person name="Hnini M."/>
            <person name="Zouagui R."/>
            <person name="Zouagui H."/>
            <person name="Chemao Elfihri M.-W."/>
            <person name="Ibrahimi A."/>
            <person name="Sbabou L."/>
            <person name="Aurag J."/>
        </authorList>
    </citation>
    <scope>NUCLEOTIDE SEQUENCE</scope>
    <source>
        <strain evidence="1">LMR678</strain>
    </source>
</reference>
<proteinExistence type="predicted"/>
<keyword evidence="2" id="KW-1185">Reference proteome</keyword>
<evidence type="ECO:0000313" key="1">
    <source>
        <dbReference type="EMBL" id="MCZ4093295.1"/>
    </source>
</evidence>
<protein>
    <submittedName>
        <fullName evidence="1">Uncharacterized protein</fullName>
    </submittedName>
</protein>
<evidence type="ECO:0000313" key="2">
    <source>
        <dbReference type="Proteomes" id="UP001079430"/>
    </source>
</evidence>